<sequence length="258" mass="30056">KIQENHSEIISPVVLTILRSRGFFTDLQYLSDVLFPIKEAILAVEANRSTFADCYINLVKIAVTIQNLPIDEYKGFRNKCVKKFNKRFEEFNDPIYQLIYFLHLAYKGLGLKFGTFPFIANYAEKLWQQIEQKENINENLNSYTAPYTIKQLCHTQTAEIISEIITNIAKTVFKEFEEEILIEEDDIKMLNPAENLYPNEQDLDLSISTSIDFKSSVFTFSNSYKSENFNEIEFDNNIQESEYNVDEIVAAELNYSLH</sequence>
<proteinExistence type="predicted"/>
<evidence type="ECO:0000313" key="2">
    <source>
        <dbReference type="Proteomes" id="UP000789759"/>
    </source>
</evidence>
<gene>
    <name evidence="1" type="ORF">CPELLU_LOCUS3959</name>
</gene>
<organism evidence="1 2">
    <name type="scientific">Cetraspora pellucida</name>
    <dbReference type="NCBI Taxonomy" id="1433469"/>
    <lineage>
        <taxon>Eukaryota</taxon>
        <taxon>Fungi</taxon>
        <taxon>Fungi incertae sedis</taxon>
        <taxon>Mucoromycota</taxon>
        <taxon>Glomeromycotina</taxon>
        <taxon>Glomeromycetes</taxon>
        <taxon>Diversisporales</taxon>
        <taxon>Gigasporaceae</taxon>
        <taxon>Cetraspora</taxon>
    </lineage>
</organism>
<dbReference type="AlphaFoldDB" id="A0A9N9AMP1"/>
<name>A0A9N9AMP1_9GLOM</name>
<accession>A0A9N9AMP1</accession>
<feature type="non-terminal residue" evidence="1">
    <location>
        <position position="258"/>
    </location>
</feature>
<dbReference type="Proteomes" id="UP000789759">
    <property type="component" value="Unassembled WGS sequence"/>
</dbReference>
<reference evidence="1" key="1">
    <citation type="submission" date="2021-06" db="EMBL/GenBank/DDBJ databases">
        <authorList>
            <person name="Kallberg Y."/>
            <person name="Tangrot J."/>
            <person name="Rosling A."/>
        </authorList>
    </citation>
    <scope>NUCLEOTIDE SEQUENCE</scope>
    <source>
        <strain evidence="1">FL966</strain>
    </source>
</reference>
<keyword evidence="2" id="KW-1185">Reference proteome</keyword>
<protein>
    <submittedName>
        <fullName evidence="1">13590_t:CDS:1</fullName>
    </submittedName>
</protein>
<evidence type="ECO:0000313" key="1">
    <source>
        <dbReference type="EMBL" id="CAG8533566.1"/>
    </source>
</evidence>
<dbReference type="EMBL" id="CAJVQA010002006">
    <property type="protein sequence ID" value="CAG8533566.1"/>
    <property type="molecule type" value="Genomic_DNA"/>
</dbReference>
<dbReference type="OrthoDB" id="2425836at2759"/>
<comment type="caution">
    <text evidence="1">The sequence shown here is derived from an EMBL/GenBank/DDBJ whole genome shotgun (WGS) entry which is preliminary data.</text>
</comment>